<dbReference type="InterPro" id="IPR018357">
    <property type="entry name" value="Hexapep_transf_CS"/>
</dbReference>
<organism evidence="6 7">
    <name type="scientific">Spiroplasma chinense</name>
    <dbReference type="NCBI Taxonomy" id="216932"/>
    <lineage>
        <taxon>Bacteria</taxon>
        <taxon>Bacillati</taxon>
        <taxon>Mycoplasmatota</taxon>
        <taxon>Mollicutes</taxon>
        <taxon>Entomoplasmatales</taxon>
        <taxon>Spiroplasmataceae</taxon>
        <taxon>Spiroplasma</taxon>
    </lineage>
</organism>
<evidence type="ECO:0000256" key="2">
    <source>
        <dbReference type="ARBA" id="ARBA00022679"/>
    </source>
</evidence>
<dbReference type="KEGG" id="schi:SCHIN_v1c00590"/>
<gene>
    <name evidence="6" type="primary">vat</name>
    <name evidence="6" type="ORF">SCHIN_v1c00590</name>
</gene>
<sequence length="199" mass="22482">MSKSNKVKYLKPYITNTGIEVGDYSYFYSFNGEQALKEFQNRNVLYHFPEMTGDKLVIGKFCAIADEVKILMSGANHRLHSYSTYPFDIFNEFETPKELTKNIKSKGDTIIGHDVWIGYGATILPGVKIGNGSIIGAKAVVTKDIEPYSVVGGNPAKVIRKRFDDQTIAKLEALQWWDKPIEEIKSLLPELLKNREGEK</sequence>
<dbReference type="CDD" id="cd03349">
    <property type="entry name" value="LbH_XAT"/>
    <property type="match status" value="1"/>
</dbReference>
<protein>
    <submittedName>
        <fullName evidence="6">Virginiamycin A acetyltransferase</fullName>
    </submittedName>
</protein>
<name>A0A5B9Y4S1_9MOLU</name>
<dbReference type="SUPFAM" id="SSF51161">
    <property type="entry name" value="Trimeric LpxA-like enzymes"/>
    <property type="match status" value="1"/>
</dbReference>
<dbReference type="AlphaFoldDB" id="A0A5B9Y4S1"/>
<dbReference type="Gene3D" id="2.160.10.10">
    <property type="entry name" value="Hexapeptide repeat proteins"/>
    <property type="match status" value="1"/>
</dbReference>
<keyword evidence="7" id="KW-1185">Reference proteome</keyword>
<evidence type="ECO:0000256" key="4">
    <source>
        <dbReference type="ARBA" id="ARBA00023251"/>
    </source>
</evidence>
<dbReference type="EMBL" id="CP043026">
    <property type="protein sequence ID" value="QEH61257.1"/>
    <property type="molecule type" value="Genomic_DNA"/>
</dbReference>
<dbReference type="InterPro" id="IPR011004">
    <property type="entry name" value="Trimer_LpxA-like_sf"/>
</dbReference>
<dbReference type="PANTHER" id="PTHR43300">
    <property type="entry name" value="ACETYLTRANSFERASE"/>
    <property type="match status" value="1"/>
</dbReference>
<evidence type="ECO:0000313" key="7">
    <source>
        <dbReference type="Proteomes" id="UP000323144"/>
    </source>
</evidence>
<dbReference type="PANTHER" id="PTHR43300:SF11">
    <property type="entry name" value="ACETYLTRANSFERASE RV3034C-RELATED"/>
    <property type="match status" value="1"/>
</dbReference>
<dbReference type="Pfam" id="PF00132">
    <property type="entry name" value="Hexapep"/>
    <property type="match status" value="1"/>
</dbReference>
<keyword evidence="4" id="KW-0046">Antibiotic resistance</keyword>
<keyword evidence="3" id="KW-0677">Repeat</keyword>
<dbReference type="InterPro" id="IPR001451">
    <property type="entry name" value="Hexapep"/>
</dbReference>
<evidence type="ECO:0000256" key="5">
    <source>
        <dbReference type="ARBA" id="ARBA00023315"/>
    </source>
</evidence>
<reference evidence="6 7" key="1">
    <citation type="submission" date="2019-08" db="EMBL/GenBank/DDBJ databases">
        <title>Complete genome sequence of Spiroplasma chinense CCH (DSM 19755).</title>
        <authorList>
            <person name="Shen H.-Y."/>
            <person name="Lin Y.-C."/>
            <person name="Chou L."/>
            <person name="Kuo C.-H."/>
        </authorList>
    </citation>
    <scope>NUCLEOTIDE SEQUENCE [LARGE SCALE GENOMIC DNA]</scope>
    <source>
        <strain evidence="6 7">CCH</strain>
    </source>
</reference>
<dbReference type="PROSITE" id="PS00101">
    <property type="entry name" value="HEXAPEP_TRANSFERASES"/>
    <property type="match status" value="1"/>
</dbReference>
<keyword evidence="5" id="KW-0012">Acyltransferase</keyword>
<evidence type="ECO:0000256" key="3">
    <source>
        <dbReference type="ARBA" id="ARBA00022737"/>
    </source>
</evidence>
<evidence type="ECO:0000256" key="1">
    <source>
        <dbReference type="ARBA" id="ARBA00007274"/>
    </source>
</evidence>
<accession>A0A5B9Y4S1</accession>
<dbReference type="RefSeq" id="WP_166507652.1">
    <property type="nucleotide sequence ID" value="NZ_CP043026.1"/>
</dbReference>
<dbReference type="Proteomes" id="UP000323144">
    <property type="component" value="Chromosome"/>
</dbReference>
<evidence type="ECO:0000313" key="6">
    <source>
        <dbReference type="EMBL" id="QEH61257.1"/>
    </source>
</evidence>
<dbReference type="GO" id="GO:0046677">
    <property type="term" value="P:response to antibiotic"/>
    <property type="evidence" value="ECO:0007669"/>
    <property type="project" value="UniProtKB-KW"/>
</dbReference>
<proteinExistence type="inferred from homology"/>
<comment type="similarity">
    <text evidence="1">Belongs to the transferase hexapeptide repeat family.</text>
</comment>
<dbReference type="InterPro" id="IPR050179">
    <property type="entry name" value="Trans_hexapeptide_repeat"/>
</dbReference>
<dbReference type="GO" id="GO:0016746">
    <property type="term" value="F:acyltransferase activity"/>
    <property type="evidence" value="ECO:0007669"/>
    <property type="project" value="UniProtKB-KW"/>
</dbReference>
<keyword evidence="2 6" id="KW-0808">Transferase</keyword>
<dbReference type="FunFam" id="2.160.10.10:FF:000037">
    <property type="entry name" value="Streptogramin A acetyltransferase"/>
    <property type="match status" value="1"/>
</dbReference>